<reference evidence="3 4" key="1">
    <citation type="journal article" date="2004" name="Nature">
        <title>Genome sequence of Silicibacter pomeroyi reveals adaptations to the marine environment.</title>
        <authorList>
            <person name="Moran M.A."/>
            <person name="Buchan A."/>
            <person name="Gonzalez J.M."/>
            <person name="Heidelberg J.F."/>
            <person name="Whitman W.B."/>
            <person name="Kiene R.P."/>
            <person name="Henriksen J.R."/>
            <person name="King G.M."/>
            <person name="Belas R."/>
            <person name="Fuqua C."/>
            <person name="Brinkac L."/>
            <person name="Lewis M."/>
            <person name="Johri S."/>
            <person name="Weaver B."/>
            <person name="Pai G."/>
            <person name="Eisen J.A."/>
            <person name="Rahe E."/>
            <person name="Sheldon W.M."/>
            <person name="Ye W."/>
            <person name="Miller T.R."/>
            <person name="Carlton J."/>
            <person name="Rasko D.A."/>
            <person name="Paulsen I.T."/>
            <person name="Ren Q."/>
            <person name="Daugherty S.C."/>
            <person name="Deboy R.T."/>
            <person name="Dodson R.J."/>
            <person name="Durkin A.S."/>
            <person name="Madupu R."/>
            <person name="Nelson W.C."/>
            <person name="Sullivan S.A."/>
            <person name="Rosovitz M.J."/>
            <person name="Haft D.H."/>
            <person name="Selengut J."/>
            <person name="Ward N."/>
        </authorList>
    </citation>
    <scope>NUCLEOTIDE SEQUENCE [LARGE SCALE GENOMIC DNA]</scope>
    <source>
        <strain evidence="4">ATCC 700808 / DSM 15171 / DSS-3</strain>
    </source>
</reference>
<reference evidence="3 4" key="2">
    <citation type="journal article" date="2014" name="Stand. Genomic Sci.">
        <title>An updated genome annotation for the model marine bacterium Ruegeria pomeroyi DSS-3.</title>
        <authorList>
            <person name="Rivers A.R."/>
            <person name="Smith C.B."/>
            <person name="Moran M.A."/>
        </authorList>
    </citation>
    <scope>GENOME REANNOTATION</scope>
    <source>
        <strain evidence="4">ATCC 700808 / DSM 15171 / DSS-3</strain>
    </source>
</reference>
<feature type="domain" description="Penicillin-binding protein transpeptidase" evidence="2">
    <location>
        <begin position="58"/>
        <end position="241"/>
    </location>
</feature>
<dbReference type="SMR" id="Q5LQA1"/>
<keyword evidence="1" id="KW-0732">Signal</keyword>
<dbReference type="InterPro" id="IPR012338">
    <property type="entry name" value="Beta-lactam/transpept-like"/>
</dbReference>
<dbReference type="NCBIfam" id="NF012161">
    <property type="entry name" value="bla_class_D_main"/>
    <property type="match status" value="1"/>
</dbReference>
<dbReference type="SUPFAM" id="SSF56601">
    <property type="entry name" value="beta-lactamase/transpeptidase-like"/>
    <property type="match status" value="1"/>
</dbReference>
<dbReference type="HOGENOM" id="CLU_035412_3_1_5"/>
<dbReference type="GO" id="GO:0008658">
    <property type="term" value="F:penicillin binding"/>
    <property type="evidence" value="ECO:0007669"/>
    <property type="project" value="InterPro"/>
</dbReference>
<sequence length="262" mass="29118">MKLLLSLVFAGFAFASAASAQTVVERADLMDVFEEASLSGTFVLFDVTLDQMQVVNRDRADERFIPASTFKFANSLIALELGAVADENELLPYGGSPQPVSAWEHDMTIGEAFAVSNVPVFQHLARRIGLSRYPQWLTALSYGNAELGHDVEHFWLKGPLRISAVEQARFMADLARMRLPFSERTQRIVHEISMIETRNGAVLHGKKGWTTAPDPDTGWFVGWVAQGARIYSFALNIDMNAPDDAPQRMALSLQLLDRLGIY</sequence>
<name>Q5LQA1_RUEPO</name>
<evidence type="ECO:0000259" key="2">
    <source>
        <dbReference type="Pfam" id="PF00905"/>
    </source>
</evidence>
<dbReference type="PaxDb" id="246200-SPO2592"/>
<dbReference type="Pfam" id="PF00905">
    <property type="entry name" value="Transpeptidase"/>
    <property type="match status" value="1"/>
</dbReference>
<protein>
    <submittedName>
        <fullName evidence="3">Beta-lactamase, putative</fullName>
    </submittedName>
</protein>
<evidence type="ECO:0000313" key="3">
    <source>
        <dbReference type="EMBL" id="AAV95840.1"/>
    </source>
</evidence>
<feature type="signal peptide" evidence="1">
    <location>
        <begin position="1"/>
        <end position="20"/>
    </location>
</feature>
<gene>
    <name evidence="3" type="ordered locus">SPO2592</name>
</gene>
<dbReference type="KEGG" id="sil:SPO2592"/>
<dbReference type="RefSeq" id="WP_011048297.1">
    <property type="nucleotide sequence ID" value="NC_003911.12"/>
</dbReference>
<proteinExistence type="predicted"/>
<dbReference type="InterPro" id="IPR001460">
    <property type="entry name" value="PCN-bd_Tpept"/>
</dbReference>
<evidence type="ECO:0000313" key="4">
    <source>
        <dbReference type="Proteomes" id="UP000001023"/>
    </source>
</evidence>
<dbReference type="eggNOG" id="COG2602">
    <property type="taxonomic scope" value="Bacteria"/>
</dbReference>
<dbReference type="Gene3D" id="3.40.710.10">
    <property type="entry name" value="DD-peptidase/beta-lactamase superfamily"/>
    <property type="match status" value="1"/>
</dbReference>
<organism evidence="3 4">
    <name type="scientific">Ruegeria pomeroyi (strain ATCC 700808 / DSM 15171 / DSS-3)</name>
    <name type="common">Silicibacter pomeroyi</name>
    <dbReference type="NCBI Taxonomy" id="246200"/>
    <lineage>
        <taxon>Bacteria</taxon>
        <taxon>Pseudomonadati</taxon>
        <taxon>Pseudomonadota</taxon>
        <taxon>Alphaproteobacteria</taxon>
        <taxon>Rhodobacterales</taxon>
        <taxon>Roseobacteraceae</taxon>
        <taxon>Ruegeria</taxon>
    </lineage>
</organism>
<dbReference type="EMBL" id="CP000031">
    <property type="protein sequence ID" value="AAV95840.1"/>
    <property type="molecule type" value="Genomic_DNA"/>
</dbReference>
<keyword evidence="4" id="KW-1185">Reference proteome</keyword>
<evidence type="ECO:0000256" key="1">
    <source>
        <dbReference type="SAM" id="SignalP"/>
    </source>
</evidence>
<accession>Q5LQA1</accession>
<dbReference type="AlphaFoldDB" id="Q5LQA1"/>
<dbReference type="Proteomes" id="UP000001023">
    <property type="component" value="Chromosome"/>
</dbReference>
<dbReference type="STRING" id="246200.SPO2592"/>
<feature type="chain" id="PRO_5005364568" evidence="1">
    <location>
        <begin position="21"/>
        <end position="262"/>
    </location>
</feature>